<dbReference type="InterPro" id="IPR037522">
    <property type="entry name" value="HD_GYP_dom"/>
</dbReference>
<dbReference type="InterPro" id="IPR003607">
    <property type="entry name" value="HD/PDEase_dom"/>
</dbReference>
<organism evidence="3 4">
    <name type="scientific">Dethiosulfovibrio peptidovorans DSM 11002</name>
    <dbReference type="NCBI Taxonomy" id="469381"/>
    <lineage>
        <taxon>Bacteria</taxon>
        <taxon>Thermotogati</taxon>
        <taxon>Synergistota</taxon>
        <taxon>Synergistia</taxon>
        <taxon>Synergistales</taxon>
        <taxon>Dethiosulfovibrionaceae</taxon>
        <taxon>Dethiosulfovibrio</taxon>
    </lineage>
</organism>
<proteinExistence type="predicted"/>
<dbReference type="CDD" id="cd00077">
    <property type="entry name" value="HDc"/>
    <property type="match status" value="1"/>
</dbReference>
<sequence length="62" mass="7166">MRRHPDYAVDILGDSEWLEMARQIATTHHEKWDGSGYPRGLKGEDIPPLRQDSGLGRHIRQD</sequence>
<feature type="domain" description="HD-GYP" evidence="2">
    <location>
        <begin position="1"/>
        <end position="62"/>
    </location>
</feature>
<dbReference type="AlphaFoldDB" id="D2Z593"/>
<dbReference type="Gene3D" id="1.10.3210.10">
    <property type="entry name" value="Hypothetical protein af1432"/>
    <property type="match status" value="1"/>
</dbReference>
<accession>D2Z593</accession>
<comment type="caution">
    <text evidence="3">The sequence shown here is derived from an EMBL/GenBank/DDBJ whole genome shotgun (WGS) entry which is preliminary data.</text>
</comment>
<dbReference type="InterPro" id="IPR052020">
    <property type="entry name" value="Cyclic_di-GMP/3'3'-cGAMP_PDE"/>
</dbReference>
<dbReference type="PROSITE" id="PS51832">
    <property type="entry name" value="HD_GYP"/>
    <property type="match status" value="1"/>
</dbReference>
<dbReference type="eggNOG" id="COG3437">
    <property type="taxonomic scope" value="Bacteria"/>
</dbReference>
<dbReference type="EMBL" id="ABTR02000001">
    <property type="protein sequence ID" value="EFC90652.1"/>
    <property type="molecule type" value="Genomic_DNA"/>
</dbReference>
<evidence type="ECO:0000313" key="3">
    <source>
        <dbReference type="EMBL" id="EFC90652.1"/>
    </source>
</evidence>
<reference evidence="3 4" key="1">
    <citation type="journal article" date="2010" name="Stand. Genomic Sci.">
        <title>Permanent draft genome sequence of Dethiosulfovibrio peptidovorans type strain (SEBR 4207).</title>
        <authorList>
            <person name="Labutti K."/>
            <person name="Mayilraj S."/>
            <person name="Clum A."/>
            <person name="Lucas S."/>
            <person name="Glavina Del Rio T."/>
            <person name="Nolan M."/>
            <person name="Tice H."/>
            <person name="Cheng J.F."/>
            <person name="Pitluck S."/>
            <person name="Liolios K."/>
            <person name="Ivanova N."/>
            <person name="Mavromatis K."/>
            <person name="Mikhailova N."/>
            <person name="Pati A."/>
            <person name="Goodwin L."/>
            <person name="Chen A."/>
            <person name="Palaniappan K."/>
            <person name="Land M."/>
            <person name="Hauser L."/>
            <person name="Chang Y.J."/>
            <person name="Jeffries C.D."/>
            <person name="Rohde M."/>
            <person name="Spring S."/>
            <person name="Goker M."/>
            <person name="Woyke T."/>
            <person name="Bristow J."/>
            <person name="Eisen J.A."/>
            <person name="Markowitz V."/>
            <person name="Hugenholtz P."/>
            <person name="Kyrpides N.C."/>
            <person name="Klenk H.P."/>
            <person name="Lapidus A."/>
        </authorList>
    </citation>
    <scope>NUCLEOTIDE SEQUENCE [LARGE SCALE GENOMIC DNA]</scope>
    <source>
        <strain evidence="3 4">DSM 11002</strain>
    </source>
</reference>
<evidence type="ECO:0000256" key="1">
    <source>
        <dbReference type="SAM" id="MobiDB-lite"/>
    </source>
</evidence>
<evidence type="ECO:0000313" key="4">
    <source>
        <dbReference type="Proteomes" id="UP000006427"/>
    </source>
</evidence>
<name>D2Z593_9BACT</name>
<dbReference type="STRING" id="469381.Dpep_0624"/>
<protein>
    <submittedName>
        <fullName evidence="3">Response regulator receiver protein</fullName>
    </submittedName>
</protein>
<feature type="region of interest" description="Disordered" evidence="1">
    <location>
        <begin position="28"/>
        <end position="62"/>
    </location>
</feature>
<dbReference type="Proteomes" id="UP000006427">
    <property type="component" value="Unassembled WGS sequence"/>
</dbReference>
<dbReference type="PANTHER" id="PTHR45228">
    <property type="entry name" value="CYCLIC DI-GMP PHOSPHODIESTERASE TM_0186-RELATED"/>
    <property type="match status" value="1"/>
</dbReference>
<dbReference type="PaxDb" id="469381-Dpep_0624"/>
<evidence type="ECO:0000259" key="2">
    <source>
        <dbReference type="PROSITE" id="PS51832"/>
    </source>
</evidence>
<dbReference type="Pfam" id="PF13487">
    <property type="entry name" value="HD_5"/>
    <property type="match status" value="1"/>
</dbReference>
<gene>
    <name evidence="3" type="ORF">Dpep_0624</name>
</gene>
<keyword evidence="4" id="KW-1185">Reference proteome</keyword>